<proteinExistence type="predicted"/>
<evidence type="ECO:0000313" key="4">
    <source>
        <dbReference type="Proteomes" id="UP000236946"/>
    </source>
</evidence>
<feature type="region of interest" description="Disordered" evidence="2">
    <location>
        <begin position="180"/>
        <end position="202"/>
    </location>
</feature>
<name>A0A2H9T107_9BACT</name>
<feature type="coiled-coil region" evidence="1">
    <location>
        <begin position="20"/>
        <end position="47"/>
    </location>
</feature>
<feature type="compositionally biased region" description="Low complexity" evidence="2">
    <location>
        <begin position="128"/>
        <end position="148"/>
    </location>
</feature>
<reference evidence="4" key="1">
    <citation type="submission" date="2017-09" db="EMBL/GenBank/DDBJ databases">
        <title>Depth-based differentiation of microbial function through sediment-hosted aquifers and enrichment of novel symbionts in the deep terrestrial subsurface.</title>
        <authorList>
            <person name="Probst A.J."/>
            <person name="Ladd B."/>
            <person name="Jarett J.K."/>
            <person name="Geller-Mcgrath D.E."/>
            <person name="Sieber C.M.K."/>
            <person name="Emerson J.B."/>
            <person name="Anantharaman K."/>
            <person name="Thomas B.C."/>
            <person name="Malmstrom R."/>
            <person name="Stieglmeier M."/>
            <person name="Klingl A."/>
            <person name="Woyke T."/>
            <person name="Ryan C.M."/>
            <person name="Banfield J.F."/>
        </authorList>
    </citation>
    <scope>NUCLEOTIDE SEQUENCE [LARGE SCALE GENOMIC DNA]</scope>
</reference>
<dbReference type="AlphaFoldDB" id="A0A2H9T107"/>
<gene>
    <name evidence="3" type="ORF">COU98_02260</name>
</gene>
<comment type="caution">
    <text evidence="3">The sequence shown here is derived from an EMBL/GenBank/DDBJ whole genome shotgun (WGS) entry which is preliminary data.</text>
</comment>
<feature type="compositionally biased region" description="Pro residues" evidence="2">
    <location>
        <begin position="191"/>
        <end position="202"/>
    </location>
</feature>
<evidence type="ECO:0000256" key="2">
    <source>
        <dbReference type="SAM" id="MobiDB-lite"/>
    </source>
</evidence>
<dbReference type="EMBL" id="PFEN01000044">
    <property type="protein sequence ID" value="PJE69395.1"/>
    <property type="molecule type" value="Genomic_DNA"/>
</dbReference>
<sequence>MLAPEIVAAETAPPATLTTSVDLGELAKRQQKEREELEAKQKAERAILTARVEQWAKSERKEINGLFSQAAQLRGRATTLETEANSRAKRLMSMVDLWKKQPIPVEIPEEVVTGLPASEKPAPASKESGPAPAPEVVEPAPSAASSAGTGTIRVRVQIVDSATNRVIGHQEMDVVVAVTAASSSPASRGPVVPPPLRDPPAK</sequence>
<keyword evidence="1" id="KW-0175">Coiled coil</keyword>
<accession>A0A2H9T107</accession>
<organism evidence="3 4">
    <name type="scientific">Candidatus Staskawiczbacteria bacterium CG10_big_fil_rev_8_21_14_0_10_38_10</name>
    <dbReference type="NCBI Taxonomy" id="1974891"/>
    <lineage>
        <taxon>Bacteria</taxon>
        <taxon>Candidatus Staskawicziibacteriota</taxon>
    </lineage>
</organism>
<evidence type="ECO:0000256" key="1">
    <source>
        <dbReference type="SAM" id="Coils"/>
    </source>
</evidence>
<dbReference type="Proteomes" id="UP000236946">
    <property type="component" value="Unassembled WGS sequence"/>
</dbReference>
<evidence type="ECO:0000313" key="3">
    <source>
        <dbReference type="EMBL" id="PJE69395.1"/>
    </source>
</evidence>
<feature type="region of interest" description="Disordered" evidence="2">
    <location>
        <begin position="116"/>
        <end position="150"/>
    </location>
</feature>
<protein>
    <submittedName>
        <fullName evidence="3">Uncharacterized protein</fullName>
    </submittedName>
</protein>